<reference evidence="3 4" key="1">
    <citation type="submission" date="2023-03" db="EMBL/GenBank/DDBJ databases">
        <title>High-quality genome of Scylla paramamosain provides insights in environmental adaptation.</title>
        <authorList>
            <person name="Zhang L."/>
        </authorList>
    </citation>
    <scope>NUCLEOTIDE SEQUENCE [LARGE SCALE GENOMIC DNA]</scope>
    <source>
        <strain evidence="3">LZ_2023a</strain>
        <tissue evidence="3">Muscle</tissue>
    </source>
</reference>
<evidence type="ECO:0000313" key="3">
    <source>
        <dbReference type="EMBL" id="KAK8386227.1"/>
    </source>
</evidence>
<comment type="caution">
    <text evidence="3">The sequence shown here is derived from an EMBL/GenBank/DDBJ whole genome shotgun (WGS) entry which is preliminary data.</text>
</comment>
<keyword evidence="2" id="KW-1133">Transmembrane helix</keyword>
<keyword evidence="2" id="KW-0812">Transmembrane</keyword>
<evidence type="ECO:0000256" key="2">
    <source>
        <dbReference type="SAM" id="Phobius"/>
    </source>
</evidence>
<proteinExistence type="predicted"/>
<keyword evidence="4" id="KW-1185">Reference proteome</keyword>
<organism evidence="3 4">
    <name type="scientific">Scylla paramamosain</name>
    <name type="common">Mud crab</name>
    <dbReference type="NCBI Taxonomy" id="85552"/>
    <lineage>
        <taxon>Eukaryota</taxon>
        <taxon>Metazoa</taxon>
        <taxon>Ecdysozoa</taxon>
        <taxon>Arthropoda</taxon>
        <taxon>Crustacea</taxon>
        <taxon>Multicrustacea</taxon>
        <taxon>Malacostraca</taxon>
        <taxon>Eumalacostraca</taxon>
        <taxon>Eucarida</taxon>
        <taxon>Decapoda</taxon>
        <taxon>Pleocyemata</taxon>
        <taxon>Brachyura</taxon>
        <taxon>Eubrachyura</taxon>
        <taxon>Portunoidea</taxon>
        <taxon>Portunidae</taxon>
        <taxon>Portuninae</taxon>
        <taxon>Scylla</taxon>
    </lineage>
</organism>
<evidence type="ECO:0000313" key="4">
    <source>
        <dbReference type="Proteomes" id="UP001487740"/>
    </source>
</evidence>
<feature type="transmembrane region" description="Helical" evidence="2">
    <location>
        <begin position="136"/>
        <end position="157"/>
    </location>
</feature>
<dbReference type="Proteomes" id="UP001487740">
    <property type="component" value="Unassembled WGS sequence"/>
</dbReference>
<sequence>MFFQLAAPSLPPPLPPSLSTSPSRPARIILYLRVLTGSSTVSWAKQCGGEARRNNASRTTSLYPPRPHAPPRPSTATEMRYRGLFSPQAAPTTRAYCLLISFLIGTLMLTAGSVFYHVILSKPMSGAHPMHTPPLALALSLIVGGLITLLTCLLIAWKYGFDDGDDAIEDDLYVLAAEDVLAQRHAAARARTADPSPAPPV</sequence>
<evidence type="ECO:0008006" key="5">
    <source>
        <dbReference type="Google" id="ProtNLM"/>
    </source>
</evidence>
<name>A0AAW0THW6_SCYPA</name>
<keyword evidence="2" id="KW-0472">Membrane</keyword>
<feature type="compositionally biased region" description="Pro residues" evidence="1">
    <location>
        <begin position="64"/>
        <end position="73"/>
    </location>
</feature>
<evidence type="ECO:0000256" key="1">
    <source>
        <dbReference type="SAM" id="MobiDB-lite"/>
    </source>
</evidence>
<gene>
    <name evidence="3" type="ORF">O3P69_010733</name>
</gene>
<dbReference type="EMBL" id="JARAKH010000031">
    <property type="protein sequence ID" value="KAK8386227.1"/>
    <property type="molecule type" value="Genomic_DNA"/>
</dbReference>
<protein>
    <recommendedName>
        <fullName evidence="5">Transmembrane protein</fullName>
    </recommendedName>
</protein>
<feature type="transmembrane region" description="Helical" evidence="2">
    <location>
        <begin position="95"/>
        <end position="116"/>
    </location>
</feature>
<feature type="region of interest" description="Disordered" evidence="1">
    <location>
        <begin position="49"/>
        <end position="76"/>
    </location>
</feature>
<accession>A0AAW0THW6</accession>
<dbReference type="AlphaFoldDB" id="A0AAW0THW6"/>